<evidence type="ECO:0000313" key="4">
    <source>
        <dbReference type="Proteomes" id="UP000309676"/>
    </source>
</evidence>
<name>A0A5R9FZT9_9BACL</name>
<dbReference type="Gene3D" id="3.40.630.40">
    <property type="entry name" value="Zn-dependent exopeptidases"/>
    <property type="match status" value="1"/>
</dbReference>
<dbReference type="PANTHER" id="PTHR30404">
    <property type="entry name" value="N-ACETYLMURAMOYL-L-ALANINE AMIDASE"/>
    <property type="match status" value="1"/>
</dbReference>
<dbReference type="SUPFAM" id="SSF53187">
    <property type="entry name" value="Zn-dependent exopeptidases"/>
    <property type="match status" value="1"/>
</dbReference>
<sequence>MAVPILIIDPGHGGNDPGGGSNSLWLEKHLVLQISLYQAERFGELGVPVTLTRRTDTTLAASDRAEIVRESGARYCISNHINAGGGDGVEAIHSIHSDGALARRIVDAISTRGQNVRRVFTRTLPGDRTRDYYFMHRETGGVQTVIVEYGFADSPGDDITQLQTQWKSYAEAVVMAFCRHIGHPYAPPRAVSSGSTGGASGRQPEVQAAIGVVVNGAARGSGYLIDNVSYVPARLLTELFGATVGWDGSNVTIRTDNDE</sequence>
<dbReference type="RefSeq" id="WP_138198306.1">
    <property type="nucleotide sequence ID" value="NZ_VCIW01000042.1"/>
</dbReference>
<reference evidence="3 4" key="1">
    <citation type="submission" date="2019-05" db="EMBL/GenBank/DDBJ databases">
        <authorList>
            <person name="Narsing Rao M.P."/>
            <person name="Li W.J."/>
        </authorList>
    </citation>
    <scope>NUCLEOTIDE SEQUENCE [LARGE SCALE GENOMIC DNA]</scope>
    <source>
        <strain evidence="3 4">SYSU_K30003</strain>
    </source>
</reference>
<protein>
    <submittedName>
        <fullName evidence="3">N-acetylmuramoyl-L-alanine amidase</fullName>
    </submittedName>
</protein>
<dbReference type="PANTHER" id="PTHR30404:SF0">
    <property type="entry name" value="N-ACETYLMURAMOYL-L-ALANINE AMIDASE AMIC"/>
    <property type="match status" value="1"/>
</dbReference>
<comment type="caution">
    <text evidence="3">The sequence shown here is derived from an EMBL/GenBank/DDBJ whole genome shotgun (WGS) entry which is preliminary data.</text>
</comment>
<dbReference type="GO" id="GO:0009253">
    <property type="term" value="P:peptidoglycan catabolic process"/>
    <property type="evidence" value="ECO:0007669"/>
    <property type="project" value="InterPro"/>
</dbReference>
<dbReference type="EMBL" id="VCIW01000042">
    <property type="protein sequence ID" value="TLS48269.1"/>
    <property type="molecule type" value="Genomic_DNA"/>
</dbReference>
<proteinExistence type="predicted"/>
<dbReference type="GO" id="GO:0030288">
    <property type="term" value="C:outer membrane-bounded periplasmic space"/>
    <property type="evidence" value="ECO:0007669"/>
    <property type="project" value="TreeGrafter"/>
</dbReference>
<feature type="domain" description="MurNAc-LAA" evidence="2">
    <location>
        <begin position="7"/>
        <end position="175"/>
    </location>
</feature>
<evidence type="ECO:0000313" key="3">
    <source>
        <dbReference type="EMBL" id="TLS48269.1"/>
    </source>
</evidence>
<dbReference type="Pfam" id="PF01520">
    <property type="entry name" value="Amidase_3"/>
    <property type="match status" value="1"/>
</dbReference>
<dbReference type="OrthoDB" id="9763643at2"/>
<evidence type="ECO:0000259" key="2">
    <source>
        <dbReference type="Pfam" id="PF01520"/>
    </source>
</evidence>
<dbReference type="GO" id="GO:0008745">
    <property type="term" value="F:N-acetylmuramoyl-L-alanine amidase activity"/>
    <property type="evidence" value="ECO:0007669"/>
    <property type="project" value="InterPro"/>
</dbReference>
<dbReference type="Proteomes" id="UP000309676">
    <property type="component" value="Unassembled WGS sequence"/>
</dbReference>
<keyword evidence="1" id="KW-0378">Hydrolase</keyword>
<evidence type="ECO:0000256" key="1">
    <source>
        <dbReference type="ARBA" id="ARBA00022801"/>
    </source>
</evidence>
<accession>A0A5R9FZT9</accession>
<gene>
    <name evidence="3" type="ORF">FE782_31485</name>
</gene>
<organism evidence="3 4">
    <name type="scientific">Paenibacillus antri</name>
    <dbReference type="NCBI Taxonomy" id="2582848"/>
    <lineage>
        <taxon>Bacteria</taxon>
        <taxon>Bacillati</taxon>
        <taxon>Bacillota</taxon>
        <taxon>Bacilli</taxon>
        <taxon>Bacillales</taxon>
        <taxon>Paenibacillaceae</taxon>
        <taxon>Paenibacillus</taxon>
    </lineage>
</organism>
<dbReference type="InterPro" id="IPR050695">
    <property type="entry name" value="N-acetylmuramoyl_amidase_3"/>
</dbReference>
<dbReference type="AlphaFoldDB" id="A0A5R9FZT9"/>
<keyword evidence="4" id="KW-1185">Reference proteome</keyword>
<dbReference type="InterPro" id="IPR002508">
    <property type="entry name" value="MurNAc-LAA_cat"/>
</dbReference>